<feature type="region of interest" description="Disordered" evidence="1">
    <location>
        <begin position="283"/>
        <end position="385"/>
    </location>
</feature>
<accession>A0A2Z4FNJ0</accession>
<dbReference type="RefSeq" id="WP_111335646.1">
    <property type="nucleotide sequence ID" value="NZ_CP030032.1"/>
</dbReference>
<gene>
    <name evidence="3" type="ORF">DN745_13535</name>
</gene>
<name>A0A2Z4FNJ0_9DELT</name>
<dbReference type="EMBL" id="CP030032">
    <property type="protein sequence ID" value="AWV90296.1"/>
    <property type="molecule type" value="Genomic_DNA"/>
</dbReference>
<dbReference type="Proteomes" id="UP000249799">
    <property type="component" value="Chromosome"/>
</dbReference>
<keyword evidence="4" id="KW-1185">Reference proteome</keyword>
<feature type="chain" id="PRO_5043994348" evidence="2">
    <location>
        <begin position="32"/>
        <end position="425"/>
    </location>
</feature>
<dbReference type="NCBIfam" id="TIGR03901">
    <property type="entry name" value="MYXO-CTERM"/>
    <property type="match status" value="1"/>
</dbReference>
<organism evidence="3 4">
    <name type="scientific">Bradymonas sediminis</name>
    <dbReference type="NCBI Taxonomy" id="1548548"/>
    <lineage>
        <taxon>Bacteria</taxon>
        <taxon>Deltaproteobacteria</taxon>
        <taxon>Bradymonadales</taxon>
        <taxon>Bradymonadaceae</taxon>
        <taxon>Bradymonas</taxon>
    </lineage>
</organism>
<dbReference type="InterPro" id="IPR024038">
    <property type="entry name" value="MYXO-CTERM"/>
</dbReference>
<evidence type="ECO:0000313" key="4">
    <source>
        <dbReference type="Proteomes" id="UP000249799"/>
    </source>
</evidence>
<proteinExistence type="predicted"/>
<dbReference type="KEGG" id="bsed:DN745_13535"/>
<keyword evidence="2" id="KW-0732">Signal</keyword>
<feature type="signal peptide" evidence="2">
    <location>
        <begin position="1"/>
        <end position="31"/>
    </location>
</feature>
<evidence type="ECO:0000256" key="2">
    <source>
        <dbReference type="SAM" id="SignalP"/>
    </source>
</evidence>
<dbReference type="AlphaFoldDB" id="A0A2Z4FNJ0"/>
<evidence type="ECO:0000256" key="1">
    <source>
        <dbReference type="SAM" id="MobiDB-lite"/>
    </source>
</evidence>
<protein>
    <submittedName>
        <fullName evidence="3">Uncharacterized protein</fullName>
    </submittedName>
</protein>
<reference evidence="3 4" key="1">
    <citation type="submission" date="2018-06" db="EMBL/GenBank/DDBJ databases">
        <title>Lujinxingia sediminis gen. nov. sp. nov., a new facultative anaerobic member of the class Deltaproteobacteria, and proposal of Lujinxingaceae fam. nov.</title>
        <authorList>
            <person name="Guo L.-Y."/>
            <person name="Li C.-M."/>
            <person name="Wang S."/>
            <person name="Du Z.-J."/>
        </authorList>
    </citation>
    <scope>NUCLEOTIDE SEQUENCE [LARGE SCALE GENOMIC DNA]</scope>
    <source>
        <strain evidence="3 4">FA350</strain>
    </source>
</reference>
<feature type="compositionally biased region" description="Basic and acidic residues" evidence="1">
    <location>
        <begin position="288"/>
        <end position="298"/>
    </location>
</feature>
<sequence>MKNLSQKFAASLLVSLVSAGLYSAAPSDAHACSPPQQGIFERGTEHSQTLPIDGALVFKVYRYDASFDTLSIDVTNSATGAIIEGTTRTISTQVAGSSSVDANGEFLVVWHPNEQFALNTAYTAMIRATDPNNPEQFTLESTANFLSTRSPAQSGEASFGGDLRPGWTETPSGQECCPIDLEQMPGSCSDEFCWYTRYDYLPTLTFKVTQPATSDPRQVYHTLSTADGHFEVIWDVMGDVSSHSITFPTDAQSPYCVTLETRSVVSDNLLSADERCVGSDAFPTYEQRPYEGEGRPDFCAEEPDAGGGDDVGPDAGPDAGPDEDVRPDDDVRADTGPMVDVRDPSDDDVLPNRPDTEGAQDATSTADVTTGEDAGDPTKPDNGFNGAMTGAGCGCASTPGSPTPLASALLFLGALFGLRRRTKRS</sequence>
<evidence type="ECO:0000313" key="3">
    <source>
        <dbReference type="EMBL" id="AWV90296.1"/>
    </source>
</evidence>
<dbReference type="OrthoDB" id="5528689at2"/>